<evidence type="ECO:0000313" key="2">
    <source>
        <dbReference type="Proteomes" id="UP001367508"/>
    </source>
</evidence>
<proteinExistence type="predicted"/>
<gene>
    <name evidence="1" type="ORF">VNO77_03111</name>
</gene>
<reference evidence="1 2" key="1">
    <citation type="submission" date="2024-01" db="EMBL/GenBank/DDBJ databases">
        <title>The genomes of 5 underutilized Papilionoideae crops provide insights into root nodulation and disease resistanc.</title>
        <authorList>
            <person name="Jiang F."/>
        </authorList>
    </citation>
    <scope>NUCLEOTIDE SEQUENCE [LARGE SCALE GENOMIC DNA]</scope>
    <source>
        <strain evidence="1">LVBAO_FW01</strain>
        <tissue evidence="1">Leaves</tissue>
    </source>
</reference>
<protein>
    <submittedName>
        <fullName evidence="1">Uncharacterized protein</fullName>
    </submittedName>
</protein>
<organism evidence="1 2">
    <name type="scientific">Canavalia gladiata</name>
    <name type="common">Sword bean</name>
    <name type="synonym">Dolichos gladiatus</name>
    <dbReference type="NCBI Taxonomy" id="3824"/>
    <lineage>
        <taxon>Eukaryota</taxon>
        <taxon>Viridiplantae</taxon>
        <taxon>Streptophyta</taxon>
        <taxon>Embryophyta</taxon>
        <taxon>Tracheophyta</taxon>
        <taxon>Spermatophyta</taxon>
        <taxon>Magnoliopsida</taxon>
        <taxon>eudicotyledons</taxon>
        <taxon>Gunneridae</taxon>
        <taxon>Pentapetalae</taxon>
        <taxon>rosids</taxon>
        <taxon>fabids</taxon>
        <taxon>Fabales</taxon>
        <taxon>Fabaceae</taxon>
        <taxon>Papilionoideae</taxon>
        <taxon>50 kb inversion clade</taxon>
        <taxon>NPAAA clade</taxon>
        <taxon>indigoferoid/millettioid clade</taxon>
        <taxon>Phaseoleae</taxon>
        <taxon>Canavalia</taxon>
    </lineage>
</organism>
<evidence type="ECO:0000313" key="1">
    <source>
        <dbReference type="EMBL" id="KAK7361080.1"/>
    </source>
</evidence>
<accession>A0AAN9MU68</accession>
<dbReference type="Proteomes" id="UP001367508">
    <property type="component" value="Unassembled WGS sequence"/>
</dbReference>
<comment type="caution">
    <text evidence="1">The sequence shown here is derived from an EMBL/GenBank/DDBJ whole genome shotgun (WGS) entry which is preliminary data.</text>
</comment>
<dbReference type="EMBL" id="JAYMYQ010000001">
    <property type="protein sequence ID" value="KAK7361080.1"/>
    <property type="molecule type" value="Genomic_DNA"/>
</dbReference>
<sequence>MVTHSLSAHATIICDFKHLLITTLPLSHASEVMRPSYRSRGIQRPFRSHIHTIHHNNSQLRTLRNEHNKPGLTDRSFLHRKSMVELAVARL</sequence>
<dbReference type="AlphaFoldDB" id="A0AAN9MU68"/>
<name>A0AAN9MU68_CANGL</name>
<keyword evidence="2" id="KW-1185">Reference proteome</keyword>